<dbReference type="NCBIfam" id="TIGR02175">
    <property type="entry name" value="PorC_KorC"/>
    <property type="match status" value="1"/>
</dbReference>
<protein>
    <recommendedName>
        <fullName evidence="2">Pyruvate/ketoisovalerate oxidoreductase catalytic domain-containing protein</fullName>
    </recommendedName>
</protein>
<evidence type="ECO:0000313" key="3">
    <source>
        <dbReference type="EMBL" id="GAG59840.1"/>
    </source>
</evidence>
<dbReference type="GO" id="GO:0016625">
    <property type="term" value="F:oxidoreductase activity, acting on the aldehyde or oxo group of donors, iron-sulfur protein as acceptor"/>
    <property type="evidence" value="ECO:0007669"/>
    <property type="project" value="InterPro"/>
</dbReference>
<name>X0YUB4_9ZZZZ</name>
<evidence type="ECO:0000256" key="1">
    <source>
        <dbReference type="ARBA" id="ARBA00023002"/>
    </source>
</evidence>
<dbReference type="SUPFAM" id="SSF53323">
    <property type="entry name" value="Pyruvate-ferredoxin oxidoreductase, PFOR, domain III"/>
    <property type="match status" value="1"/>
</dbReference>
<dbReference type="Gene3D" id="3.40.920.10">
    <property type="entry name" value="Pyruvate-ferredoxin oxidoreductase, PFOR, domain III"/>
    <property type="match status" value="1"/>
</dbReference>
<comment type="caution">
    <text evidence="3">The sequence shown here is derived from an EMBL/GenBank/DDBJ whole genome shotgun (WGS) entry which is preliminary data.</text>
</comment>
<dbReference type="AlphaFoldDB" id="X0YUB4"/>
<accession>X0YUB4</accession>
<organism evidence="3">
    <name type="scientific">marine sediment metagenome</name>
    <dbReference type="NCBI Taxonomy" id="412755"/>
    <lineage>
        <taxon>unclassified sequences</taxon>
        <taxon>metagenomes</taxon>
        <taxon>ecological metagenomes</taxon>
    </lineage>
</organism>
<dbReference type="EMBL" id="BART01002326">
    <property type="protein sequence ID" value="GAG59840.1"/>
    <property type="molecule type" value="Genomic_DNA"/>
</dbReference>
<dbReference type="InterPro" id="IPR011894">
    <property type="entry name" value="PorC_KorC"/>
</dbReference>
<feature type="domain" description="Pyruvate/ketoisovalerate oxidoreductase catalytic" evidence="2">
    <location>
        <begin position="11"/>
        <end position="177"/>
    </location>
</feature>
<dbReference type="InterPro" id="IPR019752">
    <property type="entry name" value="Pyrv/ketoisovalerate_OxRed_cat"/>
</dbReference>
<reference evidence="3" key="1">
    <citation type="journal article" date="2014" name="Front. Microbiol.">
        <title>High frequency of phylogenetically diverse reductive dehalogenase-homologous genes in deep subseafloor sedimentary metagenomes.</title>
        <authorList>
            <person name="Kawai M."/>
            <person name="Futagami T."/>
            <person name="Toyoda A."/>
            <person name="Takaki Y."/>
            <person name="Nishi S."/>
            <person name="Hori S."/>
            <person name="Arai W."/>
            <person name="Tsubouchi T."/>
            <person name="Morono Y."/>
            <person name="Uchiyama I."/>
            <person name="Ito T."/>
            <person name="Fujiyama A."/>
            <person name="Inagaki F."/>
            <person name="Takami H."/>
        </authorList>
    </citation>
    <scope>NUCLEOTIDE SEQUENCE</scope>
    <source>
        <strain evidence="3">Expedition CK06-06</strain>
    </source>
</reference>
<dbReference type="InterPro" id="IPR002869">
    <property type="entry name" value="Pyrv_flavodox_OxRed_cen"/>
</dbReference>
<dbReference type="InterPro" id="IPR052554">
    <property type="entry name" value="2-oxoglutarate_synth_KorC"/>
</dbReference>
<keyword evidence="1" id="KW-0560">Oxidoreductase</keyword>
<sequence>MIHEAIFAGFGGQGVMLIGQLLSYSAMKEGKNVTWMPSYGPEMRGGTANCSVVISDEEIASPIVDNPNLLIAMNLPSLEKFVPKMRKDGTLIMNTSLVNKDLEKYPEGVDVFKIAATDKATELGNKMAANMVALGALIGRNEIINLKTLKDSLKDVLKGKGEAIIELDKKALQLGYNLAKEKNE</sequence>
<proteinExistence type="predicted"/>
<evidence type="ECO:0000259" key="2">
    <source>
        <dbReference type="Pfam" id="PF01558"/>
    </source>
</evidence>
<dbReference type="PANTHER" id="PTHR42730:SF1">
    <property type="entry name" value="2-OXOGLUTARATE SYNTHASE SUBUNIT KORC"/>
    <property type="match status" value="1"/>
</dbReference>
<dbReference type="Pfam" id="PF01558">
    <property type="entry name" value="POR"/>
    <property type="match status" value="1"/>
</dbReference>
<gene>
    <name evidence="3" type="ORF">S01H4_07193</name>
</gene>
<dbReference type="PANTHER" id="PTHR42730">
    <property type="entry name" value="2-OXOGLUTARATE SYNTHASE SUBUNIT KORC"/>
    <property type="match status" value="1"/>
</dbReference>